<dbReference type="GO" id="GO:0005524">
    <property type="term" value="F:ATP binding"/>
    <property type="evidence" value="ECO:0007669"/>
    <property type="project" value="UniProtKB-KW"/>
</dbReference>
<dbReference type="InterPro" id="IPR003593">
    <property type="entry name" value="AAA+_ATPase"/>
</dbReference>
<evidence type="ECO:0000256" key="1">
    <source>
        <dbReference type="ARBA" id="ARBA00022448"/>
    </source>
</evidence>
<evidence type="ECO:0000313" key="7">
    <source>
        <dbReference type="Proteomes" id="UP001209701"/>
    </source>
</evidence>
<dbReference type="InterPro" id="IPR017871">
    <property type="entry name" value="ABC_transporter-like_CS"/>
</dbReference>
<keyword evidence="7" id="KW-1185">Reference proteome</keyword>
<dbReference type="SUPFAM" id="SSF52540">
    <property type="entry name" value="P-loop containing nucleoside triphosphate hydrolases"/>
    <property type="match status" value="1"/>
</dbReference>
<feature type="domain" description="ABC transporter" evidence="5">
    <location>
        <begin position="16"/>
        <end position="252"/>
    </location>
</feature>
<comment type="caution">
    <text evidence="6">The sequence shown here is derived from an EMBL/GenBank/DDBJ whole genome shotgun (WGS) entry which is preliminary data.</text>
</comment>
<evidence type="ECO:0000259" key="5">
    <source>
        <dbReference type="PROSITE" id="PS50893"/>
    </source>
</evidence>
<dbReference type="PROSITE" id="PS50893">
    <property type="entry name" value="ABC_TRANSPORTER_2"/>
    <property type="match status" value="1"/>
</dbReference>
<organism evidence="6 7">
    <name type="scientific">Roseateles oligotrophus</name>
    <dbReference type="NCBI Taxonomy" id="1769250"/>
    <lineage>
        <taxon>Bacteria</taxon>
        <taxon>Pseudomonadati</taxon>
        <taxon>Pseudomonadota</taxon>
        <taxon>Betaproteobacteria</taxon>
        <taxon>Burkholderiales</taxon>
        <taxon>Sphaerotilaceae</taxon>
        <taxon>Roseateles</taxon>
    </lineage>
</organism>
<dbReference type="PANTHER" id="PTHR43023">
    <property type="entry name" value="PROTEIN TRIGALACTOSYLDIACYLGLYCEROL 3, CHLOROPLASTIC"/>
    <property type="match status" value="1"/>
</dbReference>
<dbReference type="PROSITE" id="PS00211">
    <property type="entry name" value="ABC_TRANSPORTER_1"/>
    <property type="match status" value="1"/>
</dbReference>
<protein>
    <submittedName>
        <fullName evidence="6">ABC transporter ATP-binding protein</fullName>
    </submittedName>
</protein>
<dbReference type="Proteomes" id="UP001209701">
    <property type="component" value="Unassembled WGS sequence"/>
</dbReference>
<keyword evidence="2" id="KW-0472">Membrane</keyword>
<keyword evidence="4 6" id="KW-0067">ATP-binding</keyword>
<reference evidence="6 7" key="1">
    <citation type="submission" date="2021-11" db="EMBL/GenBank/DDBJ databases">
        <authorList>
            <person name="Liang Q."/>
            <person name="Mou H."/>
            <person name="Liu Z."/>
        </authorList>
    </citation>
    <scope>NUCLEOTIDE SEQUENCE [LARGE SCALE GENOMIC DNA]</scope>
    <source>
        <strain evidence="6 7">CHU3</strain>
    </source>
</reference>
<dbReference type="InterPro" id="IPR027417">
    <property type="entry name" value="P-loop_NTPase"/>
</dbReference>
<dbReference type="CDD" id="cd03261">
    <property type="entry name" value="ABC_Org_Solvent_Resistant"/>
    <property type="match status" value="1"/>
</dbReference>
<evidence type="ECO:0000256" key="2">
    <source>
        <dbReference type="ARBA" id="ARBA00022475"/>
    </source>
</evidence>
<gene>
    <name evidence="6" type="ORF">LNV07_10445</name>
</gene>
<keyword evidence="1" id="KW-0813">Transport</keyword>
<dbReference type="PANTHER" id="PTHR43023:SF6">
    <property type="entry name" value="INTERMEMBRANE PHOSPHOLIPID TRANSPORT SYSTEM ATP-BINDING PROTEIN MLAF"/>
    <property type="match status" value="1"/>
</dbReference>
<dbReference type="RefSeq" id="WP_263571100.1">
    <property type="nucleotide sequence ID" value="NZ_JAJIRN010000004.1"/>
</dbReference>
<evidence type="ECO:0000313" key="6">
    <source>
        <dbReference type="EMBL" id="MCV2368506.1"/>
    </source>
</evidence>
<dbReference type="Pfam" id="PF00005">
    <property type="entry name" value="ABC_tran"/>
    <property type="match status" value="1"/>
</dbReference>
<keyword evidence="3" id="KW-0547">Nucleotide-binding</keyword>
<sequence>MAVNPTSFIAQAEPLVELRDVTCGYGDRVILERVNLKVPRGKVLALIGTSGGGKTTVLRLLGRQIRPLKGEVLFDGQDIAPLNLTDLYAVRRRMGMLFQFGALFTDLSVFENVAFPLREHTKLPETMIRDLVLMKLNAVGLRGARDLMPSEISGGMARRVALARAIALDPDLVLYDEPFAGLDPISLGVAARLIRDLNDALGLTSIIVSHDLHETFAIADEVAMIANGRVVAQGTPDELRRSEDPLVRQFVGAEPEGPVHFHQPACSVVDDFGLGARA</sequence>
<evidence type="ECO:0000256" key="4">
    <source>
        <dbReference type="ARBA" id="ARBA00022840"/>
    </source>
</evidence>
<dbReference type="EMBL" id="JAJIRN010000004">
    <property type="protein sequence ID" value="MCV2368506.1"/>
    <property type="molecule type" value="Genomic_DNA"/>
</dbReference>
<accession>A0ABT2YEQ1</accession>
<name>A0ABT2YEQ1_9BURK</name>
<evidence type="ECO:0000256" key="3">
    <source>
        <dbReference type="ARBA" id="ARBA00022741"/>
    </source>
</evidence>
<keyword evidence="2" id="KW-1003">Cell membrane</keyword>
<dbReference type="Gene3D" id="3.40.50.300">
    <property type="entry name" value="P-loop containing nucleotide triphosphate hydrolases"/>
    <property type="match status" value="1"/>
</dbReference>
<dbReference type="InterPro" id="IPR003439">
    <property type="entry name" value="ABC_transporter-like_ATP-bd"/>
</dbReference>
<dbReference type="SMART" id="SM00382">
    <property type="entry name" value="AAA"/>
    <property type="match status" value="1"/>
</dbReference>
<proteinExistence type="predicted"/>